<dbReference type="SUPFAM" id="SSF52047">
    <property type="entry name" value="RNI-like"/>
    <property type="match status" value="1"/>
</dbReference>
<dbReference type="SUPFAM" id="SSF81383">
    <property type="entry name" value="F-box domain"/>
    <property type="match status" value="1"/>
</dbReference>
<dbReference type="Proteomes" id="UP000076532">
    <property type="component" value="Unassembled WGS sequence"/>
</dbReference>
<protein>
    <recommendedName>
        <fullName evidence="1">F-box domain-containing protein</fullName>
    </recommendedName>
</protein>
<dbReference type="EMBL" id="KV417531">
    <property type="protein sequence ID" value="KZP23711.1"/>
    <property type="molecule type" value="Genomic_DNA"/>
</dbReference>
<dbReference type="OrthoDB" id="2635672at2759"/>
<proteinExistence type="predicted"/>
<accession>A0A166M793</accession>
<keyword evidence="3" id="KW-1185">Reference proteome</keyword>
<feature type="domain" description="F-box" evidence="1">
    <location>
        <begin position="8"/>
        <end position="57"/>
    </location>
</feature>
<dbReference type="CDD" id="cd09917">
    <property type="entry name" value="F-box_SF"/>
    <property type="match status" value="1"/>
</dbReference>
<evidence type="ECO:0000313" key="3">
    <source>
        <dbReference type="Proteomes" id="UP000076532"/>
    </source>
</evidence>
<reference evidence="2 3" key="1">
    <citation type="journal article" date="2016" name="Mol. Biol. Evol.">
        <title>Comparative Genomics of Early-Diverging Mushroom-Forming Fungi Provides Insights into the Origins of Lignocellulose Decay Capabilities.</title>
        <authorList>
            <person name="Nagy L.G."/>
            <person name="Riley R."/>
            <person name="Tritt A."/>
            <person name="Adam C."/>
            <person name="Daum C."/>
            <person name="Floudas D."/>
            <person name="Sun H."/>
            <person name="Yadav J.S."/>
            <person name="Pangilinan J."/>
            <person name="Larsson K.H."/>
            <person name="Matsuura K."/>
            <person name="Barry K."/>
            <person name="Labutti K."/>
            <person name="Kuo R."/>
            <person name="Ohm R.A."/>
            <person name="Bhattacharya S.S."/>
            <person name="Shirouzu T."/>
            <person name="Yoshinaga Y."/>
            <person name="Martin F.M."/>
            <person name="Grigoriev I.V."/>
            <person name="Hibbett D.S."/>
        </authorList>
    </citation>
    <scope>NUCLEOTIDE SEQUENCE [LARGE SCALE GENOMIC DNA]</scope>
    <source>
        <strain evidence="2 3">CBS 109695</strain>
    </source>
</reference>
<name>A0A166M793_9AGAM</name>
<organism evidence="2 3">
    <name type="scientific">Athelia psychrophila</name>
    <dbReference type="NCBI Taxonomy" id="1759441"/>
    <lineage>
        <taxon>Eukaryota</taxon>
        <taxon>Fungi</taxon>
        <taxon>Dikarya</taxon>
        <taxon>Basidiomycota</taxon>
        <taxon>Agaricomycotina</taxon>
        <taxon>Agaricomycetes</taxon>
        <taxon>Agaricomycetidae</taxon>
        <taxon>Atheliales</taxon>
        <taxon>Atheliaceae</taxon>
        <taxon>Athelia</taxon>
    </lineage>
</organism>
<dbReference type="AlphaFoldDB" id="A0A166M793"/>
<dbReference type="PROSITE" id="PS50181">
    <property type="entry name" value="FBOX"/>
    <property type="match status" value="1"/>
</dbReference>
<dbReference type="InterPro" id="IPR036047">
    <property type="entry name" value="F-box-like_dom_sf"/>
</dbReference>
<evidence type="ECO:0000313" key="2">
    <source>
        <dbReference type="EMBL" id="KZP23711.1"/>
    </source>
</evidence>
<sequence>MISTTANWATIVDLPNEILHEIFRSMDDDDLFAMLLLSKRLHNIAFEILVPQKRRRIRPQAVAYTFTEICHPPPQLIPSHLIITDMRVLRALRLSISIHQVGSLSVVAGFVTTAPPAGLDSNYTVPMVLTDVSRFMRGLARLCRRIPQVQTVDIDFMSSLSSGLASLPGGTAAAAEILTAISIGHACISLKLGGWQIEARPEANLKIPMPPPLTTLLVLNLSLTELIDPVFRAWAIGTINASRLTELVLNRVKFSVTSPTVDVLRLLDVPSLITFRIISPDVNFDDLLVFMRHHHRIQKLSVITIEPITSPEAFPEELLPNLSDLTAPPHYVSHLVKSPKSLARLHSITIHPGHEWDHHQLASTVVDRHLQDLEDCLDYMSCREKLATLAICLPTGAHAENWLQHGRGDGSKPRKDVEANLVHITSLDIHDWCGFQAFSPAACKLLVRWLALFPSLQSVRILDGVRHMTSIQRSAFESEIWEHCPQLNSLGIGWHVKERGKSLFVVLSFSVI</sequence>
<evidence type="ECO:0000259" key="1">
    <source>
        <dbReference type="PROSITE" id="PS50181"/>
    </source>
</evidence>
<gene>
    <name evidence="2" type="ORF">FIBSPDRAFT_951925</name>
</gene>
<dbReference type="InterPro" id="IPR001810">
    <property type="entry name" value="F-box_dom"/>
</dbReference>
<dbReference type="Pfam" id="PF00646">
    <property type="entry name" value="F-box"/>
    <property type="match status" value="1"/>
</dbReference>